<proteinExistence type="predicted"/>
<evidence type="ECO:0000313" key="2">
    <source>
        <dbReference type="EMBL" id="SBW01080.1"/>
    </source>
</evidence>
<evidence type="ECO:0000256" key="1">
    <source>
        <dbReference type="SAM" id="Phobius"/>
    </source>
</evidence>
<gene>
    <name evidence="2" type="ORF">KL86DYS1_20363</name>
</gene>
<feature type="transmembrane region" description="Helical" evidence="1">
    <location>
        <begin position="7"/>
        <end position="29"/>
    </location>
</feature>
<dbReference type="AlphaFoldDB" id="A0A212JNV9"/>
<dbReference type="EMBL" id="FLUM01000002">
    <property type="protein sequence ID" value="SBW01080.1"/>
    <property type="molecule type" value="Genomic_DNA"/>
</dbReference>
<dbReference type="RefSeq" id="WP_296941584.1">
    <property type="nucleotide sequence ID" value="NZ_LT599032.1"/>
</dbReference>
<organism evidence="2">
    <name type="scientific">uncultured Dysgonomonas sp</name>
    <dbReference type="NCBI Taxonomy" id="206096"/>
    <lineage>
        <taxon>Bacteria</taxon>
        <taxon>Pseudomonadati</taxon>
        <taxon>Bacteroidota</taxon>
        <taxon>Bacteroidia</taxon>
        <taxon>Bacteroidales</taxon>
        <taxon>Dysgonomonadaceae</taxon>
        <taxon>Dysgonomonas</taxon>
        <taxon>environmental samples</taxon>
    </lineage>
</organism>
<dbReference type="Gene3D" id="2.180.10.10">
    <property type="entry name" value="RHS repeat-associated core"/>
    <property type="match status" value="1"/>
</dbReference>
<dbReference type="InterPro" id="IPR031325">
    <property type="entry name" value="RHS_repeat"/>
</dbReference>
<protein>
    <recommendedName>
        <fullName evidence="3">YD repeat-containing protein</fullName>
    </recommendedName>
</protein>
<dbReference type="NCBIfam" id="TIGR01643">
    <property type="entry name" value="YD_repeat_2x"/>
    <property type="match status" value="1"/>
</dbReference>
<keyword evidence="1" id="KW-1133">Transmembrane helix</keyword>
<reference evidence="2" key="1">
    <citation type="submission" date="2016-04" db="EMBL/GenBank/DDBJ databases">
        <authorList>
            <person name="Evans L.H."/>
            <person name="Alamgir A."/>
            <person name="Owens N."/>
            <person name="Weber N.D."/>
            <person name="Virtaneva K."/>
            <person name="Barbian K."/>
            <person name="Babar A."/>
            <person name="Rosenke K."/>
        </authorList>
    </citation>
    <scope>NUCLEOTIDE SEQUENCE</scope>
    <source>
        <strain evidence="2">86-1</strain>
    </source>
</reference>
<keyword evidence="1" id="KW-0812">Transmembrane</keyword>
<evidence type="ECO:0008006" key="3">
    <source>
        <dbReference type="Google" id="ProtNLM"/>
    </source>
</evidence>
<sequence>MRRKINIIFYIFMAVYNINIYSQSSVHYINPSTPDKHFQNRDYTYIFNLVNIPQSPEVASMMRKGKYSAPLSHGLPDISIPIYTIQSGSLSFPISLSYYAGGIKIDDQASWVGLGWTLNAGGVIAKTVMDRPDPPMSDIKHTAEEINRLGSNSGYLDLFWKMITYNKKNYAGLDQQRDKYDYCFNGNNGTFYFDGKTGDIVQIPYTVNKITREVNSQVIINPNKFEIVIPDGTIYKFEATERSRVIGVNRAKNMFNELITSASMEEYQCNTTWHLTEIISADKKSTISFTYESSDTSYDDYVFSSSYVEKTITGDKWLGIDLKETNRNYYSDNVTTKTTYETKILKEIKFNEGKVVFNHIKDRTDGRKHRLTEIEVIPYNGTTVKKIKFDNSSYFSGPRLKLNSVSFLGSDAKVYDKYMFSYFDGNMPPPYKANPPINSGTYHSYFSQDLLGYYNNATNKSLVYNVINRPMPELANRTYNFNAAKTYTLNKISYITGGETEFIYDAYPGNIPRSPALRIKEIISRNTNMNNNNKEHKIYRYGNDVTTGSNFVNFENNFIDYNYNESVSGFPNVVQGYFPIYTMDEAKKKPIVELIYLHADMSTFYPYAEMFKEYTSNPRMFNAEQVMYYQYGTIEELCVSENRTDTLKTVYTFENEKPIFHTIPLFTPSSSCNPPNSFFPSFYSVYKTYRQGSLLQSFPIRTDWTSGLLKRKDIYRYNKGIYRLQESITNEYEKFKNNKVYTGLHLRGLLFTKSNPYWEVSPRAAGLTPNYYYNTELYLDCKTLDNYFYHDIFEFTGWKKLVKTVSSRYEENLPRIPITKTELYKYESINKTTDSHPFVTKQTEELKTGEIQEHRFKYPVDFKSIDIYKKMIDNNFINAVINKESEFKKESSINSKITEKVDFDINLFPYKSTRTFTRTQGTNTIATDSAQIAILSRTTTGMPLETLDNTGLYCVYVWETNNLIAEIKNARLSEISNKLNNNVQYQQFIGGMGMSQESLGLLRTNLLNAHITSYTYKPLVGITSVKDPAGIVTHYEYDGAGRLKKTFIEDANGVKKGVNLYDYRYKNE</sequence>
<dbReference type="InterPro" id="IPR006530">
    <property type="entry name" value="YD"/>
</dbReference>
<name>A0A212JNV9_9BACT</name>
<dbReference type="Pfam" id="PF05593">
    <property type="entry name" value="RHS_repeat"/>
    <property type="match status" value="1"/>
</dbReference>
<accession>A0A212JNV9</accession>
<keyword evidence="1" id="KW-0472">Membrane</keyword>